<gene>
    <name evidence="1" type="ORF">DW352_18005</name>
</gene>
<dbReference type="KEGG" id="ptaw:DW352_18005"/>
<proteinExistence type="predicted"/>
<dbReference type="AlphaFoldDB" id="A0A345ZZA2"/>
<organism evidence="1 2">
    <name type="scientific">Pseudolabrys taiwanensis</name>
    <dbReference type="NCBI Taxonomy" id="331696"/>
    <lineage>
        <taxon>Bacteria</taxon>
        <taxon>Pseudomonadati</taxon>
        <taxon>Pseudomonadota</taxon>
        <taxon>Alphaproteobacteria</taxon>
        <taxon>Hyphomicrobiales</taxon>
        <taxon>Xanthobacteraceae</taxon>
        <taxon>Pseudolabrys</taxon>
    </lineage>
</organism>
<dbReference type="Proteomes" id="UP000254889">
    <property type="component" value="Chromosome"/>
</dbReference>
<dbReference type="EMBL" id="CP031417">
    <property type="protein sequence ID" value="AXK82249.1"/>
    <property type="molecule type" value="Genomic_DNA"/>
</dbReference>
<evidence type="ECO:0008006" key="3">
    <source>
        <dbReference type="Google" id="ProtNLM"/>
    </source>
</evidence>
<name>A0A345ZZA2_9HYPH</name>
<dbReference type="InterPro" id="IPR029057">
    <property type="entry name" value="PRTase-like"/>
</dbReference>
<evidence type="ECO:0000313" key="2">
    <source>
        <dbReference type="Proteomes" id="UP000254889"/>
    </source>
</evidence>
<evidence type="ECO:0000313" key="1">
    <source>
        <dbReference type="EMBL" id="AXK82249.1"/>
    </source>
</evidence>
<accession>A0A345ZZA2</accession>
<keyword evidence="2" id="KW-1185">Reference proteome</keyword>
<dbReference type="SUPFAM" id="SSF53271">
    <property type="entry name" value="PRTase-like"/>
    <property type="match status" value="1"/>
</dbReference>
<dbReference type="RefSeq" id="WP_115692628.1">
    <property type="nucleotide sequence ID" value="NZ_CP031417.1"/>
</dbReference>
<sequence>MTARFQKIDDQNRPDHFHLTPDDECYFLYEYTSGKNYQFSATNSLISNLKKKPSLANTPQYKYKHEAMRACAKDFGEAINSKWLDGATLVPVPPSKAVGDVDYDDRIHKVCQAIPSASPVDVRDLVIQTKSLNAAHESSDRPTVEDLLAVYQIDETKAEPALKRIAIVDDVLTAGTHFRAVKSVLEKRFPGVPIVGFFVARRVLPNPFDEFEDETL</sequence>
<dbReference type="OrthoDB" id="6637825at2"/>
<protein>
    <recommendedName>
        <fullName evidence="3">Phosphoribosyltransferase</fullName>
    </recommendedName>
</protein>
<reference evidence="1 2" key="1">
    <citation type="submission" date="2018-07" db="EMBL/GenBank/DDBJ databases">
        <authorList>
            <person name="Quirk P.G."/>
            <person name="Krulwich T.A."/>
        </authorList>
    </citation>
    <scope>NUCLEOTIDE SEQUENCE [LARGE SCALE GENOMIC DNA]</scope>
    <source>
        <strain evidence="1 2">CC-BB4</strain>
    </source>
</reference>